<sequence length="178" mass="19018">QAHPTHSRLWTCMAKSQKHRHHTVSVLPEAQLPADHLGSEVCPAIIAHRAPVSIVVNFHPAFAGAAAAGQPERALCRGCEKERAALRRGEKKQPTHVCGYSKYKRSLLPNILICQGRIHFSLSTLPEQNRGNTTESASDLLSASTSNSPCGSHIWKLSCGPPGHGLGTAGHSQGTLSS</sequence>
<reference evidence="1" key="1">
    <citation type="submission" date="2025-08" db="UniProtKB">
        <authorList>
            <consortium name="Ensembl"/>
        </authorList>
    </citation>
    <scope>IDENTIFICATION</scope>
</reference>
<reference evidence="1" key="2">
    <citation type="submission" date="2025-09" db="UniProtKB">
        <authorList>
            <consortium name="Ensembl"/>
        </authorList>
    </citation>
    <scope>IDENTIFICATION</scope>
</reference>
<dbReference type="AlphaFoldDB" id="A0A8D2N4J4"/>
<dbReference type="Proteomes" id="UP000694413">
    <property type="component" value="Unassembled WGS sequence"/>
</dbReference>
<evidence type="ECO:0000313" key="1">
    <source>
        <dbReference type="Ensembl" id="ENSZALP00000016310.1"/>
    </source>
</evidence>
<accession>A0A8D2N4J4</accession>
<dbReference type="Ensembl" id="ENSZALT00000021832.1">
    <property type="protein sequence ID" value="ENSZALP00000016310.1"/>
    <property type="gene ID" value="ENSZALG00000013249.1"/>
</dbReference>
<protein>
    <submittedName>
        <fullName evidence="1">Uncharacterized protein</fullName>
    </submittedName>
</protein>
<keyword evidence="2" id="KW-1185">Reference proteome</keyword>
<organism evidence="1 2">
    <name type="scientific">Zonotrichia albicollis</name>
    <name type="common">White-throated sparrow</name>
    <name type="synonym">Fringilla albicollis</name>
    <dbReference type="NCBI Taxonomy" id="44394"/>
    <lineage>
        <taxon>Eukaryota</taxon>
        <taxon>Metazoa</taxon>
        <taxon>Chordata</taxon>
        <taxon>Craniata</taxon>
        <taxon>Vertebrata</taxon>
        <taxon>Euteleostomi</taxon>
        <taxon>Archelosauria</taxon>
        <taxon>Archosauria</taxon>
        <taxon>Dinosauria</taxon>
        <taxon>Saurischia</taxon>
        <taxon>Theropoda</taxon>
        <taxon>Coelurosauria</taxon>
        <taxon>Aves</taxon>
        <taxon>Neognathae</taxon>
        <taxon>Neoaves</taxon>
        <taxon>Telluraves</taxon>
        <taxon>Australaves</taxon>
        <taxon>Passeriformes</taxon>
        <taxon>Passerellidae</taxon>
        <taxon>Zonotrichia</taxon>
    </lineage>
</organism>
<name>A0A8D2N4J4_ZONAL</name>
<evidence type="ECO:0000313" key="2">
    <source>
        <dbReference type="Proteomes" id="UP000694413"/>
    </source>
</evidence>
<proteinExistence type="predicted"/>